<dbReference type="InterPro" id="IPR036188">
    <property type="entry name" value="FAD/NAD-bd_sf"/>
</dbReference>
<dbReference type="PANTHER" id="PTHR11552">
    <property type="entry name" value="GLUCOSE-METHANOL-CHOLINE GMC OXIDOREDUCTASE"/>
    <property type="match status" value="1"/>
</dbReference>
<gene>
    <name evidence="3" type="ORF">CKAH01_16604</name>
</gene>
<dbReference type="SUPFAM" id="SSF51905">
    <property type="entry name" value="FAD/NAD(P)-binding domain"/>
    <property type="match status" value="1"/>
</dbReference>
<protein>
    <submittedName>
        <fullName evidence="3">Aryl-alcohol</fullName>
    </submittedName>
</protein>
<keyword evidence="4" id="KW-1185">Reference proteome</keyword>
<dbReference type="GO" id="GO:0050660">
    <property type="term" value="F:flavin adenine dinucleotide binding"/>
    <property type="evidence" value="ECO:0007669"/>
    <property type="project" value="InterPro"/>
</dbReference>
<dbReference type="AlphaFoldDB" id="A0AAE0D5A0"/>
<comment type="similarity">
    <text evidence="1">Belongs to the GMC oxidoreductase family.</text>
</comment>
<accession>A0AAE0D5A0</accession>
<name>A0AAE0D5A0_COLKA</name>
<dbReference type="InterPro" id="IPR007867">
    <property type="entry name" value="GMC_OxRtase_C"/>
</dbReference>
<evidence type="ECO:0000256" key="1">
    <source>
        <dbReference type="ARBA" id="ARBA00010790"/>
    </source>
</evidence>
<dbReference type="Pfam" id="PF05199">
    <property type="entry name" value="GMC_oxred_C"/>
    <property type="match status" value="1"/>
</dbReference>
<feature type="domain" description="Glucose-methanol-choline oxidoreductase C-terminal" evidence="2">
    <location>
        <begin position="4"/>
        <end position="54"/>
    </location>
</feature>
<dbReference type="GO" id="GO:0016614">
    <property type="term" value="F:oxidoreductase activity, acting on CH-OH group of donors"/>
    <property type="evidence" value="ECO:0007669"/>
    <property type="project" value="InterPro"/>
</dbReference>
<dbReference type="PANTHER" id="PTHR11552:SF210">
    <property type="entry name" value="GLUCOSE-METHANOL-CHOLINE OXIDOREDUCTASE N-TERMINAL DOMAIN-CONTAINING PROTEIN-RELATED"/>
    <property type="match status" value="1"/>
</dbReference>
<evidence type="ECO:0000313" key="3">
    <source>
        <dbReference type="EMBL" id="KAK2760059.1"/>
    </source>
</evidence>
<evidence type="ECO:0000259" key="2">
    <source>
        <dbReference type="Pfam" id="PF05199"/>
    </source>
</evidence>
<evidence type="ECO:0000313" key="4">
    <source>
        <dbReference type="Proteomes" id="UP001281614"/>
    </source>
</evidence>
<dbReference type="Proteomes" id="UP001281614">
    <property type="component" value="Unassembled WGS sequence"/>
</dbReference>
<sequence>MDFSGSCAMMPREQGGVVDERLRVYGTKKLRVVDASIFPIEPSGNIQSTVYAVAERAADLIKQDRKTAN</sequence>
<reference evidence="3" key="1">
    <citation type="submission" date="2023-02" db="EMBL/GenBank/DDBJ databases">
        <title>Colletotrichum kahawae CIFC_Que2 genome sequencing and assembly.</title>
        <authorList>
            <person name="Baroncelli R."/>
        </authorList>
    </citation>
    <scope>NUCLEOTIDE SEQUENCE</scope>
    <source>
        <strain evidence="3">CIFC_Que2</strain>
    </source>
</reference>
<dbReference type="InterPro" id="IPR012132">
    <property type="entry name" value="GMC_OxRdtase"/>
</dbReference>
<comment type="caution">
    <text evidence="3">The sequence shown here is derived from an EMBL/GenBank/DDBJ whole genome shotgun (WGS) entry which is preliminary data.</text>
</comment>
<dbReference type="Gene3D" id="3.50.50.60">
    <property type="entry name" value="FAD/NAD(P)-binding domain"/>
    <property type="match status" value="1"/>
</dbReference>
<organism evidence="3 4">
    <name type="scientific">Colletotrichum kahawae</name>
    <name type="common">Coffee berry disease fungus</name>
    <dbReference type="NCBI Taxonomy" id="34407"/>
    <lineage>
        <taxon>Eukaryota</taxon>
        <taxon>Fungi</taxon>
        <taxon>Dikarya</taxon>
        <taxon>Ascomycota</taxon>
        <taxon>Pezizomycotina</taxon>
        <taxon>Sordariomycetes</taxon>
        <taxon>Hypocreomycetidae</taxon>
        <taxon>Glomerellales</taxon>
        <taxon>Glomerellaceae</taxon>
        <taxon>Colletotrichum</taxon>
        <taxon>Colletotrichum gloeosporioides species complex</taxon>
    </lineage>
</organism>
<dbReference type="EMBL" id="VYYT01000176">
    <property type="protein sequence ID" value="KAK2760059.1"/>
    <property type="molecule type" value="Genomic_DNA"/>
</dbReference>
<proteinExistence type="inferred from homology"/>